<gene>
    <name evidence="1" type="ORF">JOF46_002087</name>
</gene>
<dbReference type="Proteomes" id="UP000766570">
    <property type="component" value="Unassembled WGS sequence"/>
</dbReference>
<name>A0ABS4WD86_9MICC</name>
<organism evidence="1 2">
    <name type="scientific">Paeniglutamicibacter psychrophenolicus</name>
    <dbReference type="NCBI Taxonomy" id="257454"/>
    <lineage>
        <taxon>Bacteria</taxon>
        <taxon>Bacillati</taxon>
        <taxon>Actinomycetota</taxon>
        <taxon>Actinomycetes</taxon>
        <taxon>Micrococcales</taxon>
        <taxon>Micrococcaceae</taxon>
        <taxon>Paeniglutamicibacter</taxon>
    </lineage>
</organism>
<accession>A0ABS4WD86</accession>
<dbReference type="EMBL" id="JAGIOE010000001">
    <property type="protein sequence ID" value="MBP2374175.1"/>
    <property type="molecule type" value="Genomic_DNA"/>
</dbReference>
<reference evidence="1 2" key="1">
    <citation type="submission" date="2021-03" db="EMBL/GenBank/DDBJ databases">
        <title>Sequencing the genomes of 1000 actinobacteria strains.</title>
        <authorList>
            <person name="Klenk H.-P."/>
        </authorList>
    </citation>
    <scope>NUCLEOTIDE SEQUENCE [LARGE SCALE GENOMIC DNA]</scope>
    <source>
        <strain evidence="1 2">DSM 15454</strain>
    </source>
</reference>
<protein>
    <submittedName>
        <fullName evidence="1">Uncharacterized protein</fullName>
    </submittedName>
</protein>
<proteinExistence type="predicted"/>
<dbReference type="RefSeq" id="WP_209907231.1">
    <property type="nucleotide sequence ID" value="NZ_BAAAMI010000006.1"/>
</dbReference>
<evidence type="ECO:0000313" key="1">
    <source>
        <dbReference type="EMBL" id="MBP2374175.1"/>
    </source>
</evidence>
<comment type="caution">
    <text evidence="1">The sequence shown here is derived from an EMBL/GenBank/DDBJ whole genome shotgun (WGS) entry which is preliminary data.</text>
</comment>
<keyword evidence="2" id="KW-1185">Reference proteome</keyword>
<evidence type="ECO:0000313" key="2">
    <source>
        <dbReference type="Proteomes" id="UP000766570"/>
    </source>
</evidence>
<sequence length="55" mass="5990">MTDMDSRAQLAAMLAEQALQVATKLKPGSWESVQALSTLSIAQSLLTMNQQQQEP</sequence>